<keyword evidence="4" id="KW-0560">Oxidoreductase</keyword>
<evidence type="ECO:0000256" key="5">
    <source>
        <dbReference type="NCBIfam" id="TIGR00558"/>
    </source>
</evidence>
<dbReference type="AlphaFoldDB" id="A0A316TYY8"/>
<dbReference type="EC" id="1.4.3.5" evidence="5"/>
<dbReference type="NCBIfam" id="TIGR00558">
    <property type="entry name" value="pdxH"/>
    <property type="match status" value="1"/>
</dbReference>
<dbReference type="Proteomes" id="UP000245533">
    <property type="component" value="Unassembled WGS sequence"/>
</dbReference>
<dbReference type="InterPro" id="IPR011576">
    <property type="entry name" value="Pyridox_Oxase_N"/>
</dbReference>
<feature type="binding site" evidence="6">
    <location>
        <position position="67"/>
    </location>
    <ligand>
        <name>substrate</name>
    </ligand>
</feature>
<organism evidence="10 11">
    <name type="scientific">Rhodohalobacter mucosus</name>
    <dbReference type="NCBI Taxonomy" id="2079485"/>
    <lineage>
        <taxon>Bacteria</taxon>
        <taxon>Pseudomonadati</taxon>
        <taxon>Balneolota</taxon>
        <taxon>Balneolia</taxon>
        <taxon>Balneolales</taxon>
        <taxon>Balneolaceae</taxon>
        <taxon>Rhodohalobacter</taxon>
    </lineage>
</organism>
<evidence type="ECO:0000313" key="10">
    <source>
        <dbReference type="EMBL" id="PWN08074.1"/>
    </source>
</evidence>
<evidence type="ECO:0000256" key="6">
    <source>
        <dbReference type="PIRSR" id="PIRSR000190-1"/>
    </source>
</evidence>
<feature type="binding site" evidence="6">
    <location>
        <position position="124"/>
    </location>
    <ligand>
        <name>substrate</name>
    </ligand>
</feature>
<comment type="cofactor">
    <cofactor evidence="7">
        <name>FMN</name>
        <dbReference type="ChEBI" id="CHEBI:58210"/>
    </cofactor>
    <text evidence="7">Binds 1 FMN per subunit.</text>
</comment>
<feature type="binding site" evidence="7">
    <location>
        <begin position="77"/>
        <end position="78"/>
    </location>
    <ligand>
        <name>FMN</name>
        <dbReference type="ChEBI" id="CHEBI:58210"/>
    </ligand>
</feature>
<dbReference type="SUPFAM" id="SSF50475">
    <property type="entry name" value="FMN-binding split barrel"/>
    <property type="match status" value="1"/>
</dbReference>
<feature type="binding site" evidence="7">
    <location>
        <begin position="62"/>
        <end position="67"/>
    </location>
    <ligand>
        <name>FMN</name>
        <dbReference type="ChEBI" id="CHEBI:58210"/>
    </ligand>
</feature>
<evidence type="ECO:0000259" key="8">
    <source>
        <dbReference type="Pfam" id="PF01243"/>
    </source>
</evidence>
<dbReference type="HAMAP" id="MF_01629">
    <property type="entry name" value="PdxH"/>
    <property type="match status" value="1"/>
</dbReference>
<gene>
    <name evidence="10" type="primary">pdxH</name>
    <name evidence="10" type="ORF">DDZ15_00095</name>
</gene>
<feature type="binding site" evidence="6">
    <location>
        <position position="128"/>
    </location>
    <ligand>
        <name>substrate</name>
    </ligand>
</feature>
<evidence type="ECO:0000256" key="2">
    <source>
        <dbReference type="ARBA" id="ARBA00022630"/>
    </source>
</evidence>
<dbReference type="InterPro" id="IPR012349">
    <property type="entry name" value="Split_barrel_FMN-bd"/>
</dbReference>
<evidence type="ECO:0000256" key="4">
    <source>
        <dbReference type="ARBA" id="ARBA00023002"/>
    </source>
</evidence>
<feature type="binding site" evidence="7">
    <location>
        <position position="196"/>
    </location>
    <ligand>
        <name>FMN</name>
        <dbReference type="ChEBI" id="CHEBI:58210"/>
    </ligand>
</feature>
<dbReference type="GO" id="GO:0004733">
    <property type="term" value="F:pyridoxamine phosphate oxidase activity"/>
    <property type="evidence" value="ECO:0007669"/>
    <property type="project" value="UniProtKB-UniRule"/>
</dbReference>
<comment type="caution">
    <text evidence="10">The sequence shown here is derived from an EMBL/GenBank/DDBJ whole genome shotgun (WGS) entry which is preliminary data.</text>
</comment>
<keyword evidence="2" id="KW-0285">Flavoprotein</keyword>
<dbReference type="GO" id="GO:0008615">
    <property type="term" value="P:pyridoxine biosynthetic process"/>
    <property type="evidence" value="ECO:0007669"/>
    <property type="project" value="UniProtKB-UniRule"/>
</dbReference>
<dbReference type="InterPro" id="IPR019576">
    <property type="entry name" value="Pyridoxamine_oxidase_dimer_C"/>
</dbReference>
<dbReference type="NCBIfam" id="NF004231">
    <property type="entry name" value="PRK05679.1"/>
    <property type="match status" value="1"/>
</dbReference>
<dbReference type="InterPro" id="IPR000659">
    <property type="entry name" value="Pyridox_Oxase"/>
</dbReference>
<feature type="domain" description="Pyridoxine 5'-phosphate oxidase dimerisation C-terminal" evidence="9">
    <location>
        <begin position="173"/>
        <end position="213"/>
    </location>
</feature>
<evidence type="ECO:0000256" key="1">
    <source>
        <dbReference type="ARBA" id="ARBA00007301"/>
    </source>
</evidence>
<dbReference type="Pfam" id="PF01243">
    <property type="entry name" value="PNPOx_N"/>
    <property type="match status" value="1"/>
</dbReference>
<dbReference type="InterPro" id="IPR019740">
    <property type="entry name" value="Pyridox_Oxase_CS"/>
</dbReference>
<evidence type="ECO:0000259" key="9">
    <source>
        <dbReference type="Pfam" id="PF10590"/>
    </source>
</evidence>
<sequence>MLVNVADLRKQYTKAGLLEAGLPGEPMPLFRQWFREALESEVTEPNAMALATVKPDGKPSVRIVLMKGIEEDSISFYTNYGSSKASELEKTPHAACTFWWAELERQVRISGPVKKVSEDESTKYFDSRPRESQIGAWASSQSRPVNTRIELEELFSRFERKFDGKKVPRPDHWGGYAIHVNEIEFWQGRPGRMHDRILYRLEKGEWNRQRLAP</sequence>
<accession>A0A316TYY8</accession>
<feature type="binding site" evidence="6">
    <location>
        <begin position="9"/>
        <end position="12"/>
    </location>
    <ligand>
        <name>substrate</name>
    </ligand>
</feature>
<keyword evidence="11" id="KW-1185">Reference proteome</keyword>
<dbReference type="PANTHER" id="PTHR10851:SF0">
    <property type="entry name" value="PYRIDOXINE-5'-PHOSPHATE OXIDASE"/>
    <property type="match status" value="1"/>
</dbReference>
<reference evidence="10 11" key="1">
    <citation type="submission" date="2018-05" db="EMBL/GenBank/DDBJ databases">
        <title>Rhodohalobacter halophilus gen. nov., sp. nov., a moderately halophilic member of the family Balneolaceae.</title>
        <authorList>
            <person name="Liu Z.-W."/>
        </authorList>
    </citation>
    <scope>NUCLEOTIDE SEQUENCE [LARGE SCALE GENOMIC DNA]</scope>
    <source>
        <strain evidence="10 11">8A47</strain>
    </source>
</reference>
<name>A0A316TYY8_9BACT</name>
<proteinExistence type="inferred from homology"/>
<feature type="binding site" evidence="7">
    <location>
        <position position="84"/>
    </location>
    <ligand>
        <name>FMN</name>
        <dbReference type="ChEBI" id="CHEBI:58210"/>
    </ligand>
</feature>
<comment type="similarity">
    <text evidence="1">Belongs to the pyridoxamine 5'-phosphate oxidase family.</text>
</comment>
<dbReference type="Pfam" id="PF10590">
    <property type="entry name" value="PNP_phzG_C"/>
    <property type="match status" value="1"/>
</dbReference>
<feature type="binding site" evidence="6">
    <location>
        <begin position="192"/>
        <end position="194"/>
    </location>
    <ligand>
        <name>substrate</name>
    </ligand>
</feature>
<feature type="binding site" evidence="6">
    <location>
        <position position="132"/>
    </location>
    <ligand>
        <name>substrate</name>
    </ligand>
</feature>
<feature type="domain" description="Pyridoxamine 5'-phosphate oxidase N-terminal" evidence="8">
    <location>
        <begin position="35"/>
        <end position="146"/>
    </location>
</feature>
<feature type="binding site" evidence="7">
    <location>
        <position position="186"/>
    </location>
    <ligand>
        <name>FMN</name>
        <dbReference type="ChEBI" id="CHEBI:58210"/>
    </ligand>
</feature>
<dbReference type="EMBL" id="QGGB01000001">
    <property type="protein sequence ID" value="PWN08074.1"/>
    <property type="molecule type" value="Genomic_DNA"/>
</dbReference>
<feature type="binding site" evidence="7">
    <location>
        <begin position="141"/>
        <end position="142"/>
    </location>
    <ligand>
        <name>FMN</name>
        <dbReference type="ChEBI" id="CHEBI:58210"/>
    </ligand>
</feature>
<evidence type="ECO:0000256" key="7">
    <source>
        <dbReference type="PIRSR" id="PIRSR000190-2"/>
    </source>
</evidence>
<feature type="binding site" evidence="7">
    <location>
        <position position="106"/>
    </location>
    <ligand>
        <name>FMN</name>
        <dbReference type="ChEBI" id="CHEBI:58210"/>
    </ligand>
</feature>
<dbReference type="GO" id="GO:0010181">
    <property type="term" value="F:FMN binding"/>
    <property type="evidence" value="ECO:0007669"/>
    <property type="project" value="UniProtKB-UniRule"/>
</dbReference>
<dbReference type="OrthoDB" id="9780392at2"/>
<dbReference type="Gene3D" id="2.30.110.10">
    <property type="entry name" value="Electron Transport, Fmn-binding Protein, Chain A"/>
    <property type="match status" value="1"/>
</dbReference>
<dbReference type="PIRSF" id="PIRSF000190">
    <property type="entry name" value="Pyd_amn-ph_oxd"/>
    <property type="match status" value="1"/>
</dbReference>
<protein>
    <recommendedName>
        <fullName evidence="5">Pyridoxamine 5'-phosphate oxidase</fullName>
        <ecNumber evidence="5">1.4.3.5</ecNumber>
    </recommendedName>
</protein>
<evidence type="ECO:0000313" key="11">
    <source>
        <dbReference type="Proteomes" id="UP000245533"/>
    </source>
</evidence>
<evidence type="ECO:0000256" key="3">
    <source>
        <dbReference type="ARBA" id="ARBA00022643"/>
    </source>
</evidence>
<dbReference type="PANTHER" id="PTHR10851">
    <property type="entry name" value="PYRIDOXINE-5-PHOSPHATE OXIDASE"/>
    <property type="match status" value="1"/>
</dbReference>
<dbReference type="PROSITE" id="PS01064">
    <property type="entry name" value="PYRIDOX_OXIDASE"/>
    <property type="match status" value="1"/>
</dbReference>
<keyword evidence="3 7" id="KW-0288">FMN</keyword>